<dbReference type="EMBL" id="JNFP01000026">
    <property type="protein sequence ID" value="KIA63003.1"/>
    <property type="molecule type" value="Genomic_DNA"/>
</dbReference>
<comment type="caution">
    <text evidence="1">The sequence shown here is derived from an EMBL/GenBank/DDBJ whole genome shotgun (WGS) entry which is preliminary data.</text>
</comment>
<protein>
    <submittedName>
        <fullName evidence="1">Uncharacterized protein</fullName>
    </submittedName>
</protein>
<organism evidence="1 2">
    <name type="scientific">Nocardia vulneris</name>
    <dbReference type="NCBI Taxonomy" id="1141657"/>
    <lineage>
        <taxon>Bacteria</taxon>
        <taxon>Bacillati</taxon>
        <taxon>Actinomycetota</taxon>
        <taxon>Actinomycetes</taxon>
        <taxon>Mycobacteriales</taxon>
        <taxon>Nocardiaceae</taxon>
        <taxon>Nocardia</taxon>
    </lineage>
</organism>
<reference evidence="1 2" key="1">
    <citation type="journal article" date="2014" name="Int. J. Syst. Evol. Microbiol.">
        <title>Nocardia vulneris sp. nov., isolated from wounds of human patients in North America.</title>
        <authorList>
            <person name="Lasker B.A."/>
            <person name="Bell M."/>
            <person name="Klenk H.P."/>
            <person name="Sproer C."/>
            <person name="Schumann C."/>
            <person name="Schumann P."/>
            <person name="Brown J.M."/>
        </authorList>
    </citation>
    <scope>NUCLEOTIDE SEQUENCE [LARGE SCALE GENOMIC DNA]</scope>
    <source>
        <strain evidence="1 2">W9851</strain>
    </source>
</reference>
<sequence>MSGLPRVLIDLDTNEMFFDGEPFPFSYAGVEPTIAEAPDGRVYPGVTITIACAEVQVIKPSEVISDG</sequence>
<keyword evidence="2" id="KW-1185">Reference proteome</keyword>
<proteinExistence type="predicted"/>
<name>A0ABR4ZCB8_9NOCA</name>
<evidence type="ECO:0000313" key="1">
    <source>
        <dbReference type="EMBL" id="KIA63003.1"/>
    </source>
</evidence>
<dbReference type="RefSeq" id="WP_043673580.1">
    <property type="nucleotide sequence ID" value="NZ_BDCI01000004.1"/>
</dbReference>
<dbReference type="Proteomes" id="UP000031364">
    <property type="component" value="Unassembled WGS sequence"/>
</dbReference>
<evidence type="ECO:0000313" key="2">
    <source>
        <dbReference type="Proteomes" id="UP000031364"/>
    </source>
</evidence>
<gene>
    <name evidence="1" type="ORF">FG87_21760</name>
</gene>
<accession>A0ABR4ZCB8</accession>